<dbReference type="FunFam" id="2.70.70.10:FF:000006">
    <property type="entry name" value="M23 family peptidase"/>
    <property type="match status" value="1"/>
</dbReference>
<dbReference type="GO" id="GO:0004222">
    <property type="term" value="F:metalloendopeptidase activity"/>
    <property type="evidence" value="ECO:0007669"/>
    <property type="project" value="TreeGrafter"/>
</dbReference>
<dbReference type="STRING" id="561061.SAMN05660862_2604"/>
<dbReference type="Pfam" id="PF01551">
    <property type="entry name" value="Peptidase_M23"/>
    <property type="match status" value="1"/>
</dbReference>
<name>A0A1X7K5B1_9SPHI</name>
<dbReference type="OrthoDB" id="9810477at2"/>
<keyword evidence="3" id="KW-0479">Metal-binding</keyword>
<accession>A0A1X7K5B1</accession>
<keyword evidence="9" id="KW-1185">Reference proteome</keyword>
<evidence type="ECO:0000256" key="6">
    <source>
        <dbReference type="ARBA" id="ARBA00023049"/>
    </source>
</evidence>
<dbReference type="GO" id="GO:0046872">
    <property type="term" value="F:metal ion binding"/>
    <property type="evidence" value="ECO:0007669"/>
    <property type="project" value="UniProtKB-KW"/>
</dbReference>
<dbReference type="PANTHER" id="PTHR21666:SF288">
    <property type="entry name" value="CELL DIVISION PROTEIN YTFB"/>
    <property type="match status" value="1"/>
</dbReference>
<evidence type="ECO:0000313" key="8">
    <source>
        <dbReference type="EMBL" id="SMG36214.1"/>
    </source>
</evidence>
<comment type="cofactor">
    <cofactor evidence="1">
        <name>Zn(2+)</name>
        <dbReference type="ChEBI" id="CHEBI:29105"/>
    </cofactor>
</comment>
<keyword evidence="4 8" id="KW-0378">Hydrolase</keyword>
<evidence type="ECO:0000313" key="9">
    <source>
        <dbReference type="Proteomes" id="UP000192980"/>
    </source>
</evidence>
<dbReference type="Proteomes" id="UP000192980">
    <property type="component" value="Unassembled WGS sequence"/>
</dbReference>
<dbReference type="InterPro" id="IPR027417">
    <property type="entry name" value="P-loop_NTPase"/>
</dbReference>
<sequence length="283" mass="31768">MLKKKTSVLIVAPDGTSTKSIQIPSFLLTHWKKILVSAASIIAIIIFSIAYFVRHQTSEQYTEAYGKKINELRQQNKQLEIEEMNSQMTADEMKKSIHAIDSTLERINKKMKKRGMQEIALKNVGGPIEKEDNLIELSAFYDKQLKTLEKKLDGVPLGVPHPGNITSPFGYRRNPFTNTGIEMHSGIDLKGNTGDPIKATAKGRVEFAGYQGDYGYVVKVKHSNGYETRYAHLIRTSVKEGQQVEAGDIVGHMGSTGRSTGTHLHYEILLNDRKINPINYFML</sequence>
<dbReference type="InterPro" id="IPR011055">
    <property type="entry name" value="Dup_hybrid_motif"/>
</dbReference>
<dbReference type="GO" id="GO:0006508">
    <property type="term" value="P:proteolysis"/>
    <property type="evidence" value="ECO:0007669"/>
    <property type="project" value="UniProtKB-KW"/>
</dbReference>
<keyword evidence="6" id="KW-0482">Metalloprotease</keyword>
<dbReference type="SUPFAM" id="SSF51261">
    <property type="entry name" value="Duplicated hybrid motif"/>
    <property type="match status" value="1"/>
</dbReference>
<gene>
    <name evidence="8" type="ORF">SAMN05660862_2604</name>
</gene>
<dbReference type="InterPro" id="IPR050570">
    <property type="entry name" value="Cell_wall_metabolism_enzyme"/>
</dbReference>
<dbReference type="AlphaFoldDB" id="A0A1X7K5B1"/>
<evidence type="ECO:0000256" key="5">
    <source>
        <dbReference type="ARBA" id="ARBA00022833"/>
    </source>
</evidence>
<evidence type="ECO:0000256" key="4">
    <source>
        <dbReference type="ARBA" id="ARBA00022801"/>
    </source>
</evidence>
<protein>
    <submittedName>
        <fullName evidence="8">Murein DD-endopeptidase MepM and murein hydrolase activator NlpD, contain LysM domain</fullName>
    </submittedName>
</protein>
<keyword evidence="2" id="KW-0645">Protease</keyword>
<proteinExistence type="predicted"/>
<evidence type="ECO:0000259" key="7">
    <source>
        <dbReference type="Pfam" id="PF01551"/>
    </source>
</evidence>
<dbReference type="RefSeq" id="WP_085473331.1">
    <property type="nucleotide sequence ID" value="NZ_CP038029.1"/>
</dbReference>
<reference evidence="8 9" key="1">
    <citation type="submission" date="2017-04" db="EMBL/GenBank/DDBJ databases">
        <authorList>
            <person name="Afonso C.L."/>
            <person name="Miller P.J."/>
            <person name="Scott M.A."/>
            <person name="Spackman E."/>
            <person name="Goraichik I."/>
            <person name="Dimitrov K.M."/>
            <person name="Suarez D.L."/>
            <person name="Swayne D.E."/>
        </authorList>
    </citation>
    <scope>NUCLEOTIDE SEQUENCE [LARGE SCALE GENOMIC DNA]</scope>
    <source>
        <strain evidence="8 9">DSM 22418</strain>
    </source>
</reference>
<feature type="domain" description="M23ase beta-sheet core" evidence="7">
    <location>
        <begin position="183"/>
        <end position="277"/>
    </location>
</feature>
<evidence type="ECO:0000256" key="1">
    <source>
        <dbReference type="ARBA" id="ARBA00001947"/>
    </source>
</evidence>
<organism evidence="8 9">
    <name type="scientific">Sphingobacterium psychroaquaticum</name>
    <dbReference type="NCBI Taxonomy" id="561061"/>
    <lineage>
        <taxon>Bacteria</taxon>
        <taxon>Pseudomonadati</taxon>
        <taxon>Bacteroidota</taxon>
        <taxon>Sphingobacteriia</taxon>
        <taxon>Sphingobacteriales</taxon>
        <taxon>Sphingobacteriaceae</taxon>
        <taxon>Sphingobacterium</taxon>
    </lineage>
</organism>
<dbReference type="EMBL" id="FXAU01000004">
    <property type="protein sequence ID" value="SMG36214.1"/>
    <property type="molecule type" value="Genomic_DNA"/>
</dbReference>
<evidence type="ECO:0000256" key="2">
    <source>
        <dbReference type="ARBA" id="ARBA00022670"/>
    </source>
</evidence>
<dbReference type="InterPro" id="IPR016047">
    <property type="entry name" value="M23ase_b-sheet_dom"/>
</dbReference>
<keyword evidence="5" id="KW-0862">Zinc</keyword>
<dbReference type="Gene3D" id="3.40.50.300">
    <property type="entry name" value="P-loop containing nucleotide triphosphate hydrolases"/>
    <property type="match status" value="1"/>
</dbReference>
<dbReference type="Gene3D" id="2.70.70.10">
    <property type="entry name" value="Glucose Permease (Domain IIA)"/>
    <property type="match status" value="1"/>
</dbReference>
<evidence type="ECO:0000256" key="3">
    <source>
        <dbReference type="ARBA" id="ARBA00022723"/>
    </source>
</evidence>
<dbReference type="CDD" id="cd12797">
    <property type="entry name" value="M23_peptidase"/>
    <property type="match status" value="1"/>
</dbReference>
<dbReference type="PANTHER" id="PTHR21666">
    <property type="entry name" value="PEPTIDASE-RELATED"/>
    <property type="match status" value="1"/>
</dbReference>